<reference evidence="1 2" key="1">
    <citation type="submission" date="2020-08" db="EMBL/GenBank/DDBJ databases">
        <title>Sequencing the genomes of 1000 actinobacteria strains.</title>
        <authorList>
            <person name="Klenk H.-P."/>
        </authorList>
    </citation>
    <scope>NUCLEOTIDE SEQUENCE [LARGE SCALE GENOMIC DNA]</scope>
    <source>
        <strain evidence="1 2">DSM 22242</strain>
    </source>
</reference>
<dbReference type="EMBL" id="JACHYA010000005">
    <property type="protein sequence ID" value="MBB3171782.1"/>
    <property type="molecule type" value="Genomic_DNA"/>
</dbReference>
<accession>A0A7W5GQ31</accession>
<evidence type="ECO:0000313" key="1">
    <source>
        <dbReference type="EMBL" id="MBB3171782.1"/>
    </source>
</evidence>
<gene>
    <name evidence="1" type="ORF">FHR31_001608</name>
</gene>
<protein>
    <submittedName>
        <fullName evidence="1">Uncharacterized protein</fullName>
    </submittedName>
</protein>
<dbReference type="AlphaFoldDB" id="A0A7W5GQ31"/>
<organism evidence="1 2">
    <name type="scientific">Parvibacter caecicola</name>
    <dbReference type="NCBI Taxonomy" id="747645"/>
    <lineage>
        <taxon>Bacteria</taxon>
        <taxon>Bacillati</taxon>
        <taxon>Actinomycetota</taxon>
        <taxon>Coriobacteriia</taxon>
        <taxon>Coriobacteriales</taxon>
        <taxon>Coriobacteriaceae</taxon>
        <taxon>Parvibacter</taxon>
    </lineage>
</organism>
<name>A0A7W5GQ31_9ACTN</name>
<dbReference type="GeneID" id="93357718"/>
<evidence type="ECO:0000313" key="2">
    <source>
        <dbReference type="Proteomes" id="UP000530850"/>
    </source>
</evidence>
<dbReference type="RefSeq" id="WP_161555313.1">
    <property type="nucleotide sequence ID" value="NZ_JACHYA010000005.1"/>
</dbReference>
<dbReference type="Proteomes" id="UP000530850">
    <property type="component" value="Unassembled WGS sequence"/>
</dbReference>
<proteinExistence type="predicted"/>
<sequence>MESIIAAFFSFLLLCVVFTAAVAAGSIIAMSFLALIWPHVSRLYDAWNDWFKRRTGW</sequence>
<comment type="caution">
    <text evidence="1">The sequence shown here is derived from an EMBL/GenBank/DDBJ whole genome shotgun (WGS) entry which is preliminary data.</text>
</comment>